<feature type="transmembrane region" description="Helical" evidence="1">
    <location>
        <begin position="164"/>
        <end position="185"/>
    </location>
</feature>
<evidence type="ECO:0000313" key="2">
    <source>
        <dbReference type="EMBL" id="GAA1797576.1"/>
    </source>
</evidence>
<keyword evidence="1" id="KW-1133">Transmembrane helix</keyword>
<protein>
    <submittedName>
        <fullName evidence="2">Uncharacterized protein</fullName>
    </submittedName>
</protein>
<comment type="caution">
    <text evidence="2">The sequence shown here is derived from an EMBL/GenBank/DDBJ whole genome shotgun (WGS) entry which is preliminary data.</text>
</comment>
<accession>A0ABN2LRM5</accession>
<evidence type="ECO:0000256" key="1">
    <source>
        <dbReference type="SAM" id="Phobius"/>
    </source>
</evidence>
<dbReference type="Proteomes" id="UP001500218">
    <property type="component" value="Unassembled WGS sequence"/>
</dbReference>
<keyword evidence="3" id="KW-1185">Reference proteome</keyword>
<evidence type="ECO:0000313" key="3">
    <source>
        <dbReference type="Proteomes" id="UP001500218"/>
    </source>
</evidence>
<keyword evidence="1" id="KW-0472">Membrane</keyword>
<keyword evidence="1" id="KW-0812">Transmembrane</keyword>
<dbReference type="Gene3D" id="2.60.40.230">
    <property type="entry name" value="Neocarzinostatin-like"/>
    <property type="match status" value="1"/>
</dbReference>
<reference evidence="2 3" key="1">
    <citation type="journal article" date="2019" name="Int. J. Syst. Evol. Microbiol.">
        <title>The Global Catalogue of Microorganisms (GCM) 10K type strain sequencing project: providing services to taxonomists for standard genome sequencing and annotation.</title>
        <authorList>
            <consortium name="The Broad Institute Genomics Platform"/>
            <consortium name="The Broad Institute Genome Sequencing Center for Infectious Disease"/>
            <person name="Wu L."/>
            <person name="Ma J."/>
        </authorList>
    </citation>
    <scope>NUCLEOTIDE SEQUENCE [LARGE SCALE GENOMIC DNA]</scope>
    <source>
        <strain evidence="2 3">JCM 13250</strain>
    </source>
</reference>
<name>A0ABN2LRM5_9ACTN</name>
<proteinExistence type="predicted"/>
<organism evidence="2 3">
    <name type="scientific">Luedemannella flava</name>
    <dbReference type="NCBI Taxonomy" id="349316"/>
    <lineage>
        <taxon>Bacteria</taxon>
        <taxon>Bacillati</taxon>
        <taxon>Actinomycetota</taxon>
        <taxon>Actinomycetes</taxon>
        <taxon>Micromonosporales</taxon>
        <taxon>Micromonosporaceae</taxon>
        <taxon>Luedemannella</taxon>
    </lineage>
</organism>
<sequence>MRILWVAIAALIAVPAVFLGPRTAALAQPYPVVDAGLQADTGIVQIGGTVTVRGSGFRPFERVRVIVYYGRPPANAPRPANELTAAQVDTEIWVDADANGNIAVEVPITQEGTATIFAVGAESGRVTAVVVEGVTQLPVVGGTPTPAVSPTGGGLPVTGADSGLVAGNILIGIAAIGVGVALVWLSARRRRRTGADG</sequence>
<dbReference type="EMBL" id="BAAALT010000048">
    <property type="protein sequence ID" value="GAA1797576.1"/>
    <property type="molecule type" value="Genomic_DNA"/>
</dbReference>
<gene>
    <name evidence="2" type="ORF">GCM10009682_19050</name>
</gene>